<reference evidence="1" key="1">
    <citation type="submission" date="2023-03" db="EMBL/GenBank/DDBJ databases">
        <title>Massive genome expansion in bonnet fungi (Mycena s.s.) driven by repeated elements and novel gene families across ecological guilds.</title>
        <authorList>
            <consortium name="Lawrence Berkeley National Laboratory"/>
            <person name="Harder C.B."/>
            <person name="Miyauchi S."/>
            <person name="Viragh M."/>
            <person name="Kuo A."/>
            <person name="Thoen E."/>
            <person name="Andreopoulos B."/>
            <person name="Lu D."/>
            <person name="Skrede I."/>
            <person name="Drula E."/>
            <person name="Henrissat B."/>
            <person name="Morin E."/>
            <person name="Kohler A."/>
            <person name="Barry K."/>
            <person name="LaButti K."/>
            <person name="Morin E."/>
            <person name="Salamov A."/>
            <person name="Lipzen A."/>
            <person name="Mereny Z."/>
            <person name="Hegedus B."/>
            <person name="Baldrian P."/>
            <person name="Stursova M."/>
            <person name="Weitz H."/>
            <person name="Taylor A."/>
            <person name="Grigoriev I.V."/>
            <person name="Nagy L.G."/>
            <person name="Martin F."/>
            <person name="Kauserud H."/>
        </authorList>
    </citation>
    <scope>NUCLEOTIDE SEQUENCE</scope>
    <source>
        <strain evidence="1">CBHHK182m</strain>
    </source>
</reference>
<evidence type="ECO:0008006" key="3">
    <source>
        <dbReference type="Google" id="ProtNLM"/>
    </source>
</evidence>
<dbReference type="EMBL" id="JARKIB010000108">
    <property type="protein sequence ID" value="KAJ7739116.1"/>
    <property type="molecule type" value="Genomic_DNA"/>
</dbReference>
<dbReference type="AlphaFoldDB" id="A0AAD7IBI2"/>
<evidence type="ECO:0000313" key="2">
    <source>
        <dbReference type="Proteomes" id="UP001215598"/>
    </source>
</evidence>
<proteinExistence type="predicted"/>
<gene>
    <name evidence="1" type="ORF">B0H16DRAFT_1325067</name>
</gene>
<accession>A0AAD7IBI2</accession>
<evidence type="ECO:0000313" key="1">
    <source>
        <dbReference type="EMBL" id="KAJ7739116.1"/>
    </source>
</evidence>
<dbReference type="PANTHER" id="PTHR33481">
    <property type="entry name" value="REVERSE TRANSCRIPTASE"/>
    <property type="match status" value="1"/>
</dbReference>
<keyword evidence="2" id="KW-1185">Reference proteome</keyword>
<feature type="non-terminal residue" evidence="1">
    <location>
        <position position="170"/>
    </location>
</feature>
<sequence>MEGLTFKEKRVEDVTDEEVRRAVWVGEDWKAPDDEGLQIGFVRRGWPVLAPAVCAIFKASVRLGLYPTCLKASNAIPTHKPAKKDKSSPKAWRPVEQHASVLAKPLERLMADRISFHAETRGAFDCDQYGGRPSHSTLQAVSGFVHQARAQMDEGKIVSTLFFDLKGAYN</sequence>
<organism evidence="1 2">
    <name type="scientific">Mycena metata</name>
    <dbReference type="NCBI Taxonomy" id="1033252"/>
    <lineage>
        <taxon>Eukaryota</taxon>
        <taxon>Fungi</taxon>
        <taxon>Dikarya</taxon>
        <taxon>Basidiomycota</taxon>
        <taxon>Agaricomycotina</taxon>
        <taxon>Agaricomycetes</taxon>
        <taxon>Agaricomycetidae</taxon>
        <taxon>Agaricales</taxon>
        <taxon>Marasmiineae</taxon>
        <taxon>Mycenaceae</taxon>
        <taxon>Mycena</taxon>
    </lineage>
</organism>
<name>A0AAD7IBI2_9AGAR</name>
<protein>
    <recommendedName>
        <fullName evidence="3">Reverse transcriptase domain-containing protein</fullName>
    </recommendedName>
</protein>
<dbReference type="Proteomes" id="UP001215598">
    <property type="component" value="Unassembled WGS sequence"/>
</dbReference>
<dbReference type="PANTHER" id="PTHR33481:SF1">
    <property type="entry name" value="ENDONUCLEASE_EXONUCLEASE_PHOSPHATASE DOMAIN-CONTAINING PROTEIN-RELATED"/>
    <property type="match status" value="1"/>
</dbReference>
<comment type="caution">
    <text evidence="1">The sequence shown here is derived from an EMBL/GenBank/DDBJ whole genome shotgun (WGS) entry which is preliminary data.</text>
</comment>